<proteinExistence type="predicted"/>
<dbReference type="AlphaFoldDB" id="A0A1G8D1N0"/>
<feature type="transmembrane region" description="Helical" evidence="1">
    <location>
        <begin position="12"/>
        <end position="34"/>
    </location>
</feature>
<keyword evidence="1" id="KW-1133">Transmembrane helix</keyword>
<evidence type="ECO:0000313" key="2">
    <source>
        <dbReference type="EMBL" id="SDH51602.1"/>
    </source>
</evidence>
<protein>
    <recommendedName>
        <fullName evidence="4">Major facilitator superfamily (MFS) profile domain-containing protein</fullName>
    </recommendedName>
</protein>
<keyword evidence="1" id="KW-0472">Membrane</keyword>
<accession>A0A1G8D1N0</accession>
<dbReference type="STRING" id="366584.SAMN05216377_12429"/>
<dbReference type="InterPro" id="IPR036259">
    <property type="entry name" value="MFS_trans_sf"/>
</dbReference>
<reference evidence="2 3" key="1">
    <citation type="submission" date="2016-10" db="EMBL/GenBank/DDBJ databases">
        <authorList>
            <person name="de Groot N.N."/>
        </authorList>
    </citation>
    <scope>NUCLEOTIDE SEQUENCE [LARGE SCALE GENOMIC DNA]</scope>
    <source>
        <strain evidence="2 3">CGMCC 4.3143</strain>
    </source>
</reference>
<dbReference type="Proteomes" id="UP000198967">
    <property type="component" value="Unassembled WGS sequence"/>
</dbReference>
<keyword evidence="3" id="KW-1185">Reference proteome</keyword>
<evidence type="ECO:0000313" key="3">
    <source>
        <dbReference type="Proteomes" id="UP000198967"/>
    </source>
</evidence>
<keyword evidence="1" id="KW-0812">Transmembrane</keyword>
<evidence type="ECO:0008006" key="4">
    <source>
        <dbReference type="Google" id="ProtNLM"/>
    </source>
</evidence>
<dbReference type="Gene3D" id="1.20.1250.20">
    <property type="entry name" value="MFS general substrate transporter like domains"/>
    <property type="match status" value="1"/>
</dbReference>
<organism evidence="2 3">
    <name type="scientific">Pseudonocardia oroxyli</name>
    <dbReference type="NCBI Taxonomy" id="366584"/>
    <lineage>
        <taxon>Bacteria</taxon>
        <taxon>Bacillati</taxon>
        <taxon>Actinomycetota</taxon>
        <taxon>Actinomycetes</taxon>
        <taxon>Pseudonocardiales</taxon>
        <taxon>Pseudonocardiaceae</taxon>
        <taxon>Pseudonocardia</taxon>
    </lineage>
</organism>
<dbReference type="EMBL" id="FNBE01000024">
    <property type="protein sequence ID" value="SDH51602.1"/>
    <property type="molecule type" value="Genomic_DNA"/>
</dbReference>
<name>A0A1G8D1N0_PSEOR</name>
<gene>
    <name evidence="2" type="ORF">SAMN05216377_12429</name>
</gene>
<sequence length="63" mass="6797">MRDLGIGPAESGLISSSFFLLFSLSTILVGFLAARVSSRWVLAAMAFMWALTRAPSSSRVSRC</sequence>
<evidence type="ECO:0000256" key="1">
    <source>
        <dbReference type="SAM" id="Phobius"/>
    </source>
</evidence>
<dbReference type="SUPFAM" id="SSF103473">
    <property type="entry name" value="MFS general substrate transporter"/>
    <property type="match status" value="1"/>
</dbReference>